<accession>Q2XNZ2</accession>
<feature type="region of interest" description="Disordered" evidence="1">
    <location>
        <begin position="55"/>
        <end position="87"/>
    </location>
</feature>
<sequence>MAGDGEKELSEQDLSVRMSSMDGRFGTLEASLQNLQQAFEGLTLHLNNGNNFTDGLHLGGSGVRQPRHPPPCNPQTPPVYPPQNQPPTTKWTMVTNLNGHGMITCRAKKREIDLMVEVGVEATTLVTTITNKADIIRTKTIG</sequence>
<protein>
    <submittedName>
        <fullName evidence="2">Uncharacterized protein</fullName>
    </submittedName>
</protein>
<proteinExistence type="predicted"/>
<name>Q2XNZ2_ASPOF</name>
<reference evidence="2" key="1">
    <citation type="submission" date="2005-10" db="EMBL/GenBank/DDBJ databases">
        <title>Comparative Sequence and Genetic Analyses of the Asparagus, Onion, and Rice Genomes Reveal Similar Structures, But No Microsynteny.</title>
        <authorList>
            <person name="Jernej J."/>
            <person name="Suzuki G."/>
            <person name="McCallum J."/>
            <person name="Cheung F."/>
            <person name="Arbogast T."/>
            <person name="Tallon L.J."/>
            <person name="Smith S."/>
            <person name="Utterback T."/>
            <person name="Havey M.J."/>
            <person name="Town C.D."/>
        </authorList>
    </citation>
    <scope>NUCLEOTIDE SEQUENCE</scope>
</reference>
<evidence type="ECO:0000313" key="2">
    <source>
        <dbReference type="EMBL" id="ABB55280.1"/>
    </source>
</evidence>
<dbReference type="AlphaFoldDB" id="Q2XNZ2"/>
<evidence type="ECO:0000256" key="1">
    <source>
        <dbReference type="SAM" id="MobiDB-lite"/>
    </source>
</evidence>
<organism evidence="2">
    <name type="scientific">Asparagus officinalis</name>
    <name type="common">Garden asparagus</name>
    <dbReference type="NCBI Taxonomy" id="4686"/>
    <lineage>
        <taxon>Eukaryota</taxon>
        <taxon>Viridiplantae</taxon>
        <taxon>Streptophyta</taxon>
        <taxon>Embryophyta</taxon>
        <taxon>Tracheophyta</taxon>
        <taxon>Spermatophyta</taxon>
        <taxon>Magnoliopsida</taxon>
        <taxon>Liliopsida</taxon>
        <taxon>Asparagales</taxon>
        <taxon>Asparagaceae</taxon>
        <taxon>Asparagoideae</taxon>
        <taxon>Asparagus</taxon>
    </lineage>
</organism>
<feature type="compositionally biased region" description="Pro residues" evidence="1">
    <location>
        <begin position="68"/>
        <end position="85"/>
    </location>
</feature>
<dbReference type="EMBL" id="DQ273271">
    <property type="protein sequence ID" value="ABB55280.1"/>
    <property type="molecule type" value="Genomic_DNA"/>
</dbReference>
<gene>
    <name evidence="2" type="ORF">10.t00020</name>
</gene>